<comment type="caution">
    <text evidence="2">The sequence shown here is derived from an EMBL/GenBank/DDBJ whole genome shotgun (WGS) entry which is preliminary data.</text>
</comment>
<reference evidence="2" key="1">
    <citation type="submission" date="2021-01" db="EMBL/GenBank/DDBJ databases">
        <title>Whole genome shotgun sequence of Actinocatenispora rupis NBRC 107355.</title>
        <authorList>
            <person name="Komaki H."/>
            <person name="Tamura T."/>
        </authorList>
    </citation>
    <scope>NUCLEOTIDE SEQUENCE</scope>
    <source>
        <strain evidence="2">NBRC 107355</strain>
    </source>
</reference>
<feature type="compositionally biased region" description="Acidic residues" evidence="1">
    <location>
        <begin position="1"/>
        <end position="13"/>
    </location>
</feature>
<dbReference type="Proteomes" id="UP000612808">
    <property type="component" value="Unassembled WGS sequence"/>
</dbReference>
<protein>
    <submittedName>
        <fullName evidence="2">Uncharacterized protein</fullName>
    </submittedName>
</protein>
<dbReference type="AlphaFoldDB" id="A0A8J3J022"/>
<name>A0A8J3J022_9ACTN</name>
<keyword evidence="3" id="KW-1185">Reference proteome</keyword>
<dbReference type="EMBL" id="BOMB01000001">
    <property type="protein sequence ID" value="GID09550.1"/>
    <property type="molecule type" value="Genomic_DNA"/>
</dbReference>
<sequence length="53" mass="5328">MAGGDELPDETVADESGGTGDEYGHRKGPVCVAARTPGTPKKPTKGVAAGCRE</sequence>
<evidence type="ECO:0000256" key="1">
    <source>
        <dbReference type="SAM" id="MobiDB-lite"/>
    </source>
</evidence>
<proteinExistence type="predicted"/>
<accession>A0A8J3J022</accession>
<evidence type="ECO:0000313" key="2">
    <source>
        <dbReference type="EMBL" id="GID09550.1"/>
    </source>
</evidence>
<feature type="region of interest" description="Disordered" evidence="1">
    <location>
        <begin position="1"/>
        <end position="53"/>
    </location>
</feature>
<gene>
    <name evidence="2" type="ORF">Aru02nite_04390</name>
</gene>
<organism evidence="2 3">
    <name type="scientific">Actinocatenispora rupis</name>
    <dbReference type="NCBI Taxonomy" id="519421"/>
    <lineage>
        <taxon>Bacteria</taxon>
        <taxon>Bacillati</taxon>
        <taxon>Actinomycetota</taxon>
        <taxon>Actinomycetes</taxon>
        <taxon>Micromonosporales</taxon>
        <taxon>Micromonosporaceae</taxon>
        <taxon>Actinocatenispora</taxon>
    </lineage>
</organism>
<evidence type="ECO:0000313" key="3">
    <source>
        <dbReference type="Proteomes" id="UP000612808"/>
    </source>
</evidence>